<evidence type="ECO:0000313" key="1">
    <source>
        <dbReference type="EMBL" id="GIY86303.1"/>
    </source>
</evidence>
<evidence type="ECO:0000313" key="2">
    <source>
        <dbReference type="Proteomes" id="UP001054945"/>
    </source>
</evidence>
<proteinExistence type="predicted"/>
<protein>
    <submittedName>
        <fullName evidence="1">Down syndrome cell adhesion molecule</fullName>
    </submittedName>
</protein>
<reference evidence="1 2" key="1">
    <citation type="submission" date="2021-06" db="EMBL/GenBank/DDBJ databases">
        <title>Caerostris extrusa draft genome.</title>
        <authorList>
            <person name="Kono N."/>
            <person name="Arakawa K."/>
        </authorList>
    </citation>
    <scope>NUCLEOTIDE SEQUENCE [LARGE SCALE GENOMIC DNA]</scope>
</reference>
<keyword evidence="2" id="KW-1185">Reference proteome</keyword>
<dbReference type="Proteomes" id="UP001054945">
    <property type="component" value="Unassembled WGS sequence"/>
</dbReference>
<name>A0AAV4WVI6_CAEEX</name>
<sequence length="80" mass="9193">MSPRPLRCAEKRKGRWSNQSRIQCGPARSPSYLQTPIAPDKRFLLSLNYTTLLVNLNSWHNGGCPIRFFVIQYKANGQQD</sequence>
<comment type="caution">
    <text evidence="1">The sequence shown here is derived from an EMBL/GenBank/DDBJ whole genome shotgun (WGS) entry which is preliminary data.</text>
</comment>
<organism evidence="1 2">
    <name type="scientific">Caerostris extrusa</name>
    <name type="common">Bark spider</name>
    <name type="synonym">Caerostris bankana</name>
    <dbReference type="NCBI Taxonomy" id="172846"/>
    <lineage>
        <taxon>Eukaryota</taxon>
        <taxon>Metazoa</taxon>
        <taxon>Ecdysozoa</taxon>
        <taxon>Arthropoda</taxon>
        <taxon>Chelicerata</taxon>
        <taxon>Arachnida</taxon>
        <taxon>Araneae</taxon>
        <taxon>Araneomorphae</taxon>
        <taxon>Entelegynae</taxon>
        <taxon>Araneoidea</taxon>
        <taxon>Araneidae</taxon>
        <taxon>Caerostris</taxon>
    </lineage>
</organism>
<gene>
    <name evidence="1" type="primary">DSCAM_16</name>
    <name evidence="1" type="ORF">CEXT_563251</name>
</gene>
<dbReference type="EMBL" id="BPLR01016777">
    <property type="protein sequence ID" value="GIY86303.1"/>
    <property type="molecule type" value="Genomic_DNA"/>
</dbReference>
<accession>A0AAV4WVI6</accession>
<dbReference type="AlphaFoldDB" id="A0AAV4WVI6"/>